<gene>
    <name evidence="9" type="ORF">DEO72_LG9g3385</name>
</gene>
<evidence type="ECO:0000256" key="6">
    <source>
        <dbReference type="SAM" id="Phobius"/>
    </source>
</evidence>
<dbReference type="PROSITE" id="PS51485">
    <property type="entry name" value="PHYTOCYANIN"/>
    <property type="match status" value="1"/>
</dbReference>
<evidence type="ECO:0000256" key="5">
    <source>
        <dbReference type="ARBA" id="ARBA00023180"/>
    </source>
</evidence>
<dbReference type="Pfam" id="PF02298">
    <property type="entry name" value="Cu_bind_like"/>
    <property type="match status" value="1"/>
</dbReference>
<evidence type="ECO:0000256" key="2">
    <source>
        <dbReference type="ARBA" id="ARBA00022723"/>
    </source>
</evidence>
<feature type="chain" id="PRO_5020036671" evidence="7">
    <location>
        <begin position="23"/>
        <end position="182"/>
    </location>
</feature>
<dbReference type="GO" id="GO:0005886">
    <property type="term" value="C:plasma membrane"/>
    <property type="evidence" value="ECO:0007669"/>
    <property type="project" value="TreeGrafter"/>
</dbReference>
<reference evidence="9 10" key="1">
    <citation type="submission" date="2019-04" db="EMBL/GenBank/DDBJ databases">
        <title>An improved genome assembly and genetic linkage map for asparagus bean, Vigna unguiculata ssp. sesquipedialis.</title>
        <authorList>
            <person name="Xia Q."/>
            <person name="Zhang R."/>
            <person name="Dong Y."/>
        </authorList>
    </citation>
    <scope>NUCLEOTIDE SEQUENCE [LARGE SCALE GENOMIC DNA]</scope>
    <source>
        <tissue evidence="9">Leaf</tissue>
    </source>
</reference>
<keyword evidence="10" id="KW-1185">Reference proteome</keyword>
<keyword evidence="3" id="KW-0249">Electron transport</keyword>
<accession>A0A4D6N3N0</accession>
<dbReference type="AlphaFoldDB" id="A0A4D6N3N0"/>
<keyword evidence="4" id="KW-0186">Copper</keyword>
<keyword evidence="6" id="KW-0472">Membrane</keyword>
<dbReference type="FunFam" id="2.60.40.420:FF:000003">
    <property type="entry name" value="Blue copper"/>
    <property type="match status" value="1"/>
</dbReference>
<dbReference type="Gene3D" id="2.60.40.420">
    <property type="entry name" value="Cupredoxins - blue copper proteins"/>
    <property type="match status" value="1"/>
</dbReference>
<evidence type="ECO:0000313" key="9">
    <source>
        <dbReference type="EMBL" id="QCE08356.1"/>
    </source>
</evidence>
<dbReference type="SUPFAM" id="SSF49503">
    <property type="entry name" value="Cupredoxins"/>
    <property type="match status" value="1"/>
</dbReference>
<evidence type="ECO:0000256" key="1">
    <source>
        <dbReference type="ARBA" id="ARBA00022448"/>
    </source>
</evidence>
<keyword evidence="6" id="KW-0812">Transmembrane</keyword>
<proteinExistence type="predicted"/>
<dbReference type="Proteomes" id="UP000501690">
    <property type="component" value="Linkage Group LG9"/>
</dbReference>
<dbReference type="GO" id="GO:0046872">
    <property type="term" value="F:metal ion binding"/>
    <property type="evidence" value="ECO:0007669"/>
    <property type="project" value="UniProtKB-KW"/>
</dbReference>
<dbReference type="EMBL" id="CP039353">
    <property type="protein sequence ID" value="QCE08356.1"/>
    <property type="molecule type" value="Genomic_DNA"/>
</dbReference>
<feature type="transmembrane region" description="Helical" evidence="6">
    <location>
        <begin position="157"/>
        <end position="178"/>
    </location>
</feature>
<dbReference type="GO" id="GO:0009055">
    <property type="term" value="F:electron transfer activity"/>
    <property type="evidence" value="ECO:0007669"/>
    <property type="project" value="InterPro"/>
</dbReference>
<feature type="domain" description="Phytocyanin" evidence="8">
    <location>
        <begin position="23"/>
        <end position="124"/>
    </location>
</feature>
<dbReference type="PANTHER" id="PTHR33021">
    <property type="entry name" value="BLUE COPPER PROTEIN"/>
    <property type="match status" value="1"/>
</dbReference>
<sequence length="182" mass="19447">MGLVERVVALFIVMAILQVSDAAVYKVGDSAGWTTLGKIDYKKWAATKNFQIGDTIIFEYNDKFHNVMRVTHAMYKSCNASSPIATFTTGNDSIDISTHGHHFFFCGVPGHCEAGQKVDINVLKVSADAPTPSALASPTFQASNGPAPSPSNANPLIALKGAFSMMSLAMPIVLLLAFSSYV</sequence>
<name>A0A4D6N3N0_VIGUN</name>
<keyword evidence="5" id="KW-0325">Glycoprotein</keyword>
<keyword evidence="7" id="KW-0732">Signal</keyword>
<keyword evidence="1" id="KW-0813">Transport</keyword>
<dbReference type="InterPro" id="IPR039391">
    <property type="entry name" value="Phytocyanin-like"/>
</dbReference>
<protein>
    <submittedName>
        <fullName evidence="9">Cupredoxin</fullName>
    </submittedName>
</protein>
<keyword evidence="6" id="KW-1133">Transmembrane helix</keyword>
<dbReference type="InterPro" id="IPR003245">
    <property type="entry name" value="Phytocyanin_dom"/>
</dbReference>
<organism evidence="9 10">
    <name type="scientific">Vigna unguiculata</name>
    <name type="common">Cowpea</name>
    <dbReference type="NCBI Taxonomy" id="3917"/>
    <lineage>
        <taxon>Eukaryota</taxon>
        <taxon>Viridiplantae</taxon>
        <taxon>Streptophyta</taxon>
        <taxon>Embryophyta</taxon>
        <taxon>Tracheophyta</taxon>
        <taxon>Spermatophyta</taxon>
        <taxon>Magnoliopsida</taxon>
        <taxon>eudicotyledons</taxon>
        <taxon>Gunneridae</taxon>
        <taxon>Pentapetalae</taxon>
        <taxon>rosids</taxon>
        <taxon>fabids</taxon>
        <taxon>Fabales</taxon>
        <taxon>Fabaceae</taxon>
        <taxon>Papilionoideae</taxon>
        <taxon>50 kb inversion clade</taxon>
        <taxon>NPAAA clade</taxon>
        <taxon>indigoferoid/millettioid clade</taxon>
        <taxon>Phaseoleae</taxon>
        <taxon>Vigna</taxon>
    </lineage>
</organism>
<dbReference type="InterPro" id="IPR008972">
    <property type="entry name" value="Cupredoxin"/>
</dbReference>
<evidence type="ECO:0000259" key="8">
    <source>
        <dbReference type="PROSITE" id="PS51485"/>
    </source>
</evidence>
<evidence type="ECO:0000256" key="4">
    <source>
        <dbReference type="ARBA" id="ARBA00023008"/>
    </source>
</evidence>
<feature type="signal peptide" evidence="7">
    <location>
        <begin position="1"/>
        <end position="22"/>
    </location>
</feature>
<keyword evidence="2" id="KW-0479">Metal-binding</keyword>
<dbReference type="PANTHER" id="PTHR33021:SF339">
    <property type="entry name" value="OS07G0570600 PROTEIN"/>
    <property type="match status" value="1"/>
</dbReference>
<evidence type="ECO:0000256" key="3">
    <source>
        <dbReference type="ARBA" id="ARBA00022982"/>
    </source>
</evidence>
<evidence type="ECO:0000313" key="10">
    <source>
        <dbReference type="Proteomes" id="UP000501690"/>
    </source>
</evidence>
<evidence type="ECO:0000256" key="7">
    <source>
        <dbReference type="SAM" id="SignalP"/>
    </source>
</evidence>